<feature type="domain" description="Glycosyltransferase 2-like" evidence="1">
    <location>
        <begin position="543"/>
        <end position="720"/>
    </location>
</feature>
<dbReference type="EMBL" id="WWSB01000010">
    <property type="protein sequence ID" value="MZK18269.1"/>
    <property type="molecule type" value="Genomic_DNA"/>
</dbReference>
<evidence type="ECO:0000313" key="2">
    <source>
        <dbReference type="EMBL" id="CUO06207.1"/>
    </source>
</evidence>
<dbReference type="Proteomes" id="UP000095439">
    <property type="component" value="Unassembled WGS sequence"/>
</dbReference>
<dbReference type="InterPro" id="IPR001173">
    <property type="entry name" value="Glyco_trans_2-like"/>
</dbReference>
<dbReference type="GO" id="GO:0050501">
    <property type="term" value="F:hyaluronan synthase activity"/>
    <property type="evidence" value="ECO:0007669"/>
    <property type="project" value="UniProtKB-EC"/>
</dbReference>
<keyword evidence="3" id="KW-0328">Glycosyltransferase</keyword>
<dbReference type="CDD" id="cd04186">
    <property type="entry name" value="GT_2_like_c"/>
    <property type="match status" value="1"/>
</dbReference>
<dbReference type="RefSeq" id="WP_055181856.1">
    <property type="nucleotide sequence ID" value="NZ_CABIWY010000010.1"/>
</dbReference>
<dbReference type="Gene3D" id="3.90.550.10">
    <property type="entry name" value="Spore Coat Polysaccharide Biosynthesis Protein SpsA, Chain A"/>
    <property type="match status" value="2"/>
</dbReference>
<dbReference type="InterPro" id="IPR029044">
    <property type="entry name" value="Nucleotide-diphossugar_trans"/>
</dbReference>
<dbReference type="Proteomes" id="UP000095380">
    <property type="component" value="Unassembled WGS sequence"/>
</dbReference>
<gene>
    <name evidence="3" type="primary">hyaD_4</name>
    <name evidence="3" type="ORF">ERS852408_01531</name>
    <name evidence="2" type="ORF">ERS852423_02164</name>
    <name evidence="4" type="ORF">GT565_09110</name>
</gene>
<evidence type="ECO:0000313" key="3">
    <source>
        <dbReference type="EMBL" id="CUO12772.1"/>
    </source>
</evidence>
<dbReference type="EC" id="2.4.1.212" evidence="3"/>
<protein>
    <submittedName>
        <fullName evidence="4">Glycosyltransferase</fullName>
    </submittedName>
    <submittedName>
        <fullName evidence="3">Hyaluronan synthase</fullName>
        <ecNumber evidence="3">2.4.1.212</ecNumber>
    </submittedName>
</protein>
<dbReference type="PANTHER" id="PTHR43179">
    <property type="entry name" value="RHAMNOSYLTRANSFERASE WBBL"/>
    <property type="match status" value="1"/>
</dbReference>
<dbReference type="AlphaFoldDB" id="A0A174CHH1"/>
<organism evidence="3 5">
    <name type="scientific">Dorea longicatena</name>
    <dbReference type="NCBI Taxonomy" id="88431"/>
    <lineage>
        <taxon>Bacteria</taxon>
        <taxon>Bacillati</taxon>
        <taxon>Bacillota</taxon>
        <taxon>Clostridia</taxon>
        <taxon>Lachnospirales</taxon>
        <taxon>Lachnospiraceae</taxon>
        <taxon>Dorea</taxon>
    </lineage>
</organism>
<feature type="domain" description="Glycosyltransferase 2-like" evidence="1">
    <location>
        <begin position="286"/>
        <end position="406"/>
    </location>
</feature>
<keyword evidence="3" id="KW-0808">Transferase</keyword>
<dbReference type="CDD" id="cd04184">
    <property type="entry name" value="GT2_RfbC_Mx_like"/>
    <property type="match status" value="1"/>
</dbReference>
<dbReference type="EMBL" id="CYYY01000010">
    <property type="protein sequence ID" value="CUO06207.1"/>
    <property type="molecule type" value="Genomic_DNA"/>
</dbReference>
<evidence type="ECO:0000313" key="6">
    <source>
        <dbReference type="Proteomes" id="UP000095439"/>
    </source>
</evidence>
<dbReference type="Pfam" id="PF00535">
    <property type="entry name" value="Glycos_transf_2"/>
    <property type="match status" value="2"/>
</dbReference>
<evidence type="ECO:0000259" key="1">
    <source>
        <dbReference type="Pfam" id="PF00535"/>
    </source>
</evidence>
<name>A0A174CHH1_9FIRM</name>
<proteinExistence type="predicted"/>
<evidence type="ECO:0000313" key="7">
    <source>
        <dbReference type="Proteomes" id="UP000446719"/>
    </source>
</evidence>
<dbReference type="EMBL" id="CYYM01000007">
    <property type="protein sequence ID" value="CUO12772.1"/>
    <property type="molecule type" value="Genomic_DNA"/>
</dbReference>
<reference evidence="4 7" key="2">
    <citation type="journal article" date="2019" name="Nat. Med.">
        <title>A library of human gut bacterial isolates paired with longitudinal multiomics data enables mechanistic microbiome research.</title>
        <authorList>
            <person name="Poyet M."/>
            <person name="Groussin M."/>
            <person name="Gibbons S.M."/>
            <person name="Avila-Pacheco J."/>
            <person name="Jiang X."/>
            <person name="Kearney S.M."/>
            <person name="Perrotta A.R."/>
            <person name="Berdy B."/>
            <person name="Zhao S."/>
            <person name="Lieberman T.D."/>
            <person name="Swanson P.K."/>
            <person name="Smith M."/>
            <person name="Roesemann S."/>
            <person name="Alexander J.E."/>
            <person name="Rich S.A."/>
            <person name="Livny J."/>
            <person name="Vlamakis H."/>
            <person name="Clish C."/>
            <person name="Bullock K."/>
            <person name="Deik A."/>
            <person name="Scott J."/>
            <person name="Pierce K.A."/>
            <person name="Xavier R.J."/>
            <person name="Alm E.J."/>
        </authorList>
    </citation>
    <scope>NUCLEOTIDE SEQUENCE [LARGE SCALE GENOMIC DNA]</scope>
    <source>
        <strain evidence="4 7">BIOML-A7</strain>
    </source>
</reference>
<evidence type="ECO:0000313" key="5">
    <source>
        <dbReference type="Proteomes" id="UP000095380"/>
    </source>
</evidence>
<evidence type="ECO:0000313" key="4">
    <source>
        <dbReference type="EMBL" id="MZK18269.1"/>
    </source>
</evidence>
<reference evidence="5 6" key="1">
    <citation type="submission" date="2015-09" db="EMBL/GenBank/DDBJ databases">
        <authorList>
            <consortium name="Pathogen Informatics"/>
        </authorList>
    </citation>
    <scope>NUCLEOTIDE SEQUENCE [LARGE SCALE GENOMIC DNA]</scope>
    <source>
        <strain evidence="3 5">2789STDY5608851</strain>
        <strain evidence="2 6">2789STDY5608866</strain>
    </source>
</reference>
<accession>A0A174CHH1</accession>
<dbReference type="PANTHER" id="PTHR43179:SF7">
    <property type="entry name" value="RHAMNOSYLTRANSFERASE WBBL"/>
    <property type="match status" value="1"/>
</dbReference>
<sequence length="820" mass="95513">MYNKFEVVLYRFHMKKKNTLLIKGYFEEGCKKNNSLKIMLDQKELNVAIDEEINQGIALSSELGTSRAKYIYELQVELPGNWEKGQKIRVINCLNEKEKEEYKISVAKLVKNKNRIEKYVECEKVSEKGFVIKGWCIYQNKVDIIVKDEKKNILPVKIKEKKRVDVFNQYPECTEEDVYGFEIVYKGNVPKVVYVYLEEGNKSAKYGVTLKASVVKKGVNKVKRYKDKGMIYLKKYGIKDVFERVEMKLSRKNHEMYEYWRRLYVPTKKQLKEQSEQAFEIEPKISIVVPLYKTDQRFLKEMIDSVKGQSYSNWELCLSDGSGNPSPLKDILTKYENEDKRIKVIRNDFPLQISDNTNKALELVSGDWVAFMDHDDLLTPDAFYECVKAINQNENVDMIYTDEDKISMDGKIYFQPHFKSDFNIDMLRGTNYFCHLTVVKKGLYEKAGNLNGEFDGAQDYDFVLRCVEHAKNVVHIPKVLYHWRAHKDSTAENPESKLYAFEAGARAVQAHYDRVGINAKVESTKYLGIYRSTYQLQEKPLISIIIPNKDHIEDLDKCITSIEMKSTYKNVEYIIVENNSEEERTFEYYKKMEAENPKVKVVKWEKEFNYSAINNFGVTFAKGDYYLFLNNDTEIINENCLEEMMGYCLRNEVGAVGARLYYEDGTIQHAGVIVGLQGVAGHVFTGLPHDTPGYFGRVIIAHDCSAVTAACMLVKKEAFEKVNGFDPDLAVAFNDIDFCLKIREAGYLIVYNPYAELYHYESKSRGMEDNEKKIKRFMGEIKKFHEKWFDILYNGDPYYNPNLTLLENNFDLRHPCNKRV</sequence>
<dbReference type="SUPFAM" id="SSF53448">
    <property type="entry name" value="Nucleotide-diphospho-sugar transferases"/>
    <property type="match status" value="2"/>
</dbReference>
<dbReference type="Proteomes" id="UP000446719">
    <property type="component" value="Unassembled WGS sequence"/>
</dbReference>